<dbReference type="GO" id="GO:0015833">
    <property type="term" value="P:peptide transport"/>
    <property type="evidence" value="ECO:0007669"/>
    <property type="project" value="TreeGrafter"/>
</dbReference>
<feature type="signal peptide" evidence="6">
    <location>
        <begin position="1"/>
        <end position="25"/>
    </location>
</feature>
<evidence type="ECO:0000259" key="7">
    <source>
        <dbReference type="Pfam" id="PF00496"/>
    </source>
</evidence>
<dbReference type="Pfam" id="PF00496">
    <property type="entry name" value="SBP_bac_5"/>
    <property type="match status" value="1"/>
</dbReference>
<accession>A0A4Y4DPZ0</accession>
<keyword evidence="5" id="KW-0175">Coiled coil</keyword>
<feature type="chain" id="PRO_5038626220" evidence="6">
    <location>
        <begin position="26"/>
        <end position="554"/>
    </location>
</feature>
<dbReference type="PANTHER" id="PTHR30290:SF10">
    <property type="entry name" value="PERIPLASMIC OLIGOPEPTIDE-BINDING PROTEIN-RELATED"/>
    <property type="match status" value="1"/>
</dbReference>
<dbReference type="InterPro" id="IPR030678">
    <property type="entry name" value="Peptide/Ni-bd"/>
</dbReference>
<dbReference type="GO" id="GO:0043190">
    <property type="term" value="C:ATP-binding cassette (ABC) transporter complex"/>
    <property type="evidence" value="ECO:0007669"/>
    <property type="project" value="InterPro"/>
</dbReference>
<dbReference type="SUPFAM" id="SSF53850">
    <property type="entry name" value="Periplasmic binding protein-like II"/>
    <property type="match status" value="1"/>
</dbReference>
<dbReference type="InterPro" id="IPR000914">
    <property type="entry name" value="SBP_5_dom"/>
</dbReference>
<dbReference type="Proteomes" id="UP000316612">
    <property type="component" value="Unassembled WGS sequence"/>
</dbReference>
<feature type="domain" description="Solute-binding protein family 5" evidence="7">
    <location>
        <begin position="89"/>
        <end position="455"/>
    </location>
</feature>
<evidence type="ECO:0000256" key="4">
    <source>
        <dbReference type="ARBA" id="ARBA00022729"/>
    </source>
</evidence>
<gene>
    <name evidence="8" type="ORF">AUR04nite_14960</name>
</gene>
<evidence type="ECO:0000313" key="8">
    <source>
        <dbReference type="EMBL" id="GED05964.1"/>
    </source>
</evidence>
<dbReference type="RefSeq" id="WP_141363530.1">
    <property type="nucleotide sequence ID" value="NZ_BAAAJL010000003.1"/>
</dbReference>
<organism evidence="8 9">
    <name type="scientific">Glutamicibacter uratoxydans</name>
    <name type="common">Arthrobacter uratoxydans</name>
    <dbReference type="NCBI Taxonomy" id="43667"/>
    <lineage>
        <taxon>Bacteria</taxon>
        <taxon>Bacillati</taxon>
        <taxon>Actinomycetota</taxon>
        <taxon>Actinomycetes</taxon>
        <taxon>Micrococcales</taxon>
        <taxon>Micrococcaceae</taxon>
        <taxon>Glutamicibacter</taxon>
    </lineage>
</organism>
<keyword evidence="9" id="KW-1185">Reference proteome</keyword>
<dbReference type="GO" id="GO:0042597">
    <property type="term" value="C:periplasmic space"/>
    <property type="evidence" value="ECO:0007669"/>
    <property type="project" value="UniProtKB-ARBA"/>
</dbReference>
<evidence type="ECO:0000256" key="3">
    <source>
        <dbReference type="ARBA" id="ARBA00022448"/>
    </source>
</evidence>
<comment type="subcellular location">
    <subcellularLocation>
        <location evidence="1">Cell envelope</location>
    </subcellularLocation>
</comment>
<dbReference type="AlphaFoldDB" id="A0A4Y4DPZ0"/>
<evidence type="ECO:0000313" key="9">
    <source>
        <dbReference type="Proteomes" id="UP000316612"/>
    </source>
</evidence>
<evidence type="ECO:0000256" key="2">
    <source>
        <dbReference type="ARBA" id="ARBA00005695"/>
    </source>
</evidence>
<feature type="coiled-coil region" evidence="5">
    <location>
        <begin position="474"/>
        <end position="501"/>
    </location>
</feature>
<sequence length="554" mass="59545">MQKNQRAARVLSSALALGLVSAVLAGCSGTDTPSTADATAAPSAGGTLVYASGDAEPSCLDPHVGGNYPQALVSSQYLEPLFTKDAEGKIIPWLAESTEVSQDGLTRTIKLREGISFTDGTKLTSEAVKANIEHLQDPKTASSTGYLAVGKVKKIELPDELTAKLTLSAPDNALLESLSMPWTSIESPKALKRDQAANCAAPVGTGPFKVESWEHQKQVNLVRNEDYVAPVPEAGRSQQTAYLDGITWRFIPEAATRYAALQSGEVDVIDNAQPDTISSAAKDNALGHLDAPRPGASNRIELNSAKAPFDNAKVREAFIRSLDVNAGISSLYFDTAKRSYSLLSSVEPLGISDEALFTTDVAKANALLDEAGWTERDAAGYRAKDGKRLSVTFPVSTNQSVPAEQSLFQQFQASAKAVGFEVKIELLDLSSWYGALAKHEYNLVSAPYTKVGPSVLRILYHSDSTVPAPSGYFANNAQVKNDQLDKLLTEAEQTSDEAQRADLYAQAQKIVLEGYYVLPLYDQQNHFLYGKKVQGMGATTTVSSPTYYDVFLAK</sequence>
<proteinExistence type="inferred from homology"/>
<dbReference type="PANTHER" id="PTHR30290">
    <property type="entry name" value="PERIPLASMIC BINDING COMPONENT OF ABC TRANSPORTER"/>
    <property type="match status" value="1"/>
</dbReference>
<dbReference type="OrthoDB" id="5240629at2"/>
<dbReference type="GO" id="GO:0030313">
    <property type="term" value="C:cell envelope"/>
    <property type="evidence" value="ECO:0007669"/>
    <property type="project" value="UniProtKB-SubCell"/>
</dbReference>
<protein>
    <submittedName>
        <fullName evidence="8">Peptide ABC transporter</fullName>
    </submittedName>
</protein>
<keyword evidence="4 6" id="KW-0732">Signal</keyword>
<comment type="caution">
    <text evidence="8">The sequence shown here is derived from an EMBL/GenBank/DDBJ whole genome shotgun (WGS) entry which is preliminary data.</text>
</comment>
<comment type="similarity">
    <text evidence="2">Belongs to the bacterial solute-binding protein 5 family.</text>
</comment>
<name>A0A4Y4DPZ0_GLUUR</name>
<dbReference type="EMBL" id="BJNY01000007">
    <property type="protein sequence ID" value="GED05964.1"/>
    <property type="molecule type" value="Genomic_DNA"/>
</dbReference>
<dbReference type="PIRSF" id="PIRSF002741">
    <property type="entry name" value="MppA"/>
    <property type="match status" value="1"/>
</dbReference>
<keyword evidence="3" id="KW-0813">Transport</keyword>
<dbReference type="GO" id="GO:1904680">
    <property type="term" value="F:peptide transmembrane transporter activity"/>
    <property type="evidence" value="ECO:0007669"/>
    <property type="project" value="TreeGrafter"/>
</dbReference>
<dbReference type="Gene3D" id="3.40.190.10">
    <property type="entry name" value="Periplasmic binding protein-like II"/>
    <property type="match status" value="1"/>
</dbReference>
<dbReference type="InterPro" id="IPR039424">
    <property type="entry name" value="SBP_5"/>
</dbReference>
<dbReference type="CDD" id="cd08492">
    <property type="entry name" value="PBP2_NikA_DppA_OppA_like_15"/>
    <property type="match status" value="1"/>
</dbReference>
<evidence type="ECO:0000256" key="6">
    <source>
        <dbReference type="SAM" id="SignalP"/>
    </source>
</evidence>
<evidence type="ECO:0000256" key="1">
    <source>
        <dbReference type="ARBA" id="ARBA00004196"/>
    </source>
</evidence>
<dbReference type="PROSITE" id="PS51257">
    <property type="entry name" value="PROKAR_LIPOPROTEIN"/>
    <property type="match status" value="1"/>
</dbReference>
<evidence type="ECO:0000256" key="5">
    <source>
        <dbReference type="SAM" id="Coils"/>
    </source>
</evidence>
<dbReference type="Gene3D" id="3.10.105.10">
    <property type="entry name" value="Dipeptide-binding Protein, Domain 3"/>
    <property type="match status" value="1"/>
</dbReference>
<reference evidence="8 9" key="1">
    <citation type="submission" date="2019-06" db="EMBL/GenBank/DDBJ databases">
        <title>Whole genome shotgun sequence of Glutamicibacter uratoxydans NBRC 15515.</title>
        <authorList>
            <person name="Hosoyama A."/>
            <person name="Uohara A."/>
            <person name="Ohji S."/>
            <person name="Ichikawa N."/>
        </authorList>
    </citation>
    <scope>NUCLEOTIDE SEQUENCE [LARGE SCALE GENOMIC DNA]</scope>
    <source>
        <strain evidence="8 9">NBRC 15515</strain>
    </source>
</reference>